<feature type="compositionally biased region" description="Polar residues" evidence="1">
    <location>
        <begin position="358"/>
        <end position="367"/>
    </location>
</feature>
<dbReference type="Proteomes" id="UP001438707">
    <property type="component" value="Unassembled WGS sequence"/>
</dbReference>
<protein>
    <submittedName>
        <fullName evidence="2">Uncharacterized protein</fullName>
    </submittedName>
</protein>
<feature type="compositionally biased region" description="Basic and acidic residues" evidence="1">
    <location>
        <begin position="1"/>
        <end position="12"/>
    </location>
</feature>
<evidence type="ECO:0000313" key="2">
    <source>
        <dbReference type="EMBL" id="KAK9834622.1"/>
    </source>
</evidence>
<name>A0AAW1RLG2_9CHLO</name>
<feature type="compositionally biased region" description="Low complexity" evidence="1">
    <location>
        <begin position="339"/>
        <end position="355"/>
    </location>
</feature>
<feature type="region of interest" description="Disordered" evidence="1">
    <location>
        <begin position="1"/>
        <end position="374"/>
    </location>
</feature>
<reference evidence="2 3" key="1">
    <citation type="journal article" date="2024" name="Nat. Commun.">
        <title>Phylogenomics reveals the evolutionary origins of lichenization in chlorophyte algae.</title>
        <authorList>
            <person name="Puginier C."/>
            <person name="Libourel C."/>
            <person name="Otte J."/>
            <person name="Skaloud P."/>
            <person name="Haon M."/>
            <person name="Grisel S."/>
            <person name="Petersen M."/>
            <person name="Berrin J.G."/>
            <person name="Delaux P.M."/>
            <person name="Dal Grande F."/>
            <person name="Keller J."/>
        </authorList>
    </citation>
    <scope>NUCLEOTIDE SEQUENCE [LARGE SCALE GENOMIC DNA]</scope>
    <source>
        <strain evidence="2 3">SAG 2145</strain>
    </source>
</reference>
<feature type="compositionally biased region" description="Low complexity" evidence="1">
    <location>
        <begin position="130"/>
        <end position="149"/>
    </location>
</feature>
<feature type="compositionally biased region" description="Acidic residues" evidence="1">
    <location>
        <begin position="13"/>
        <end position="24"/>
    </location>
</feature>
<feature type="compositionally biased region" description="Low complexity" evidence="1">
    <location>
        <begin position="157"/>
        <end position="174"/>
    </location>
</feature>
<feature type="compositionally biased region" description="Polar residues" evidence="1">
    <location>
        <begin position="244"/>
        <end position="256"/>
    </location>
</feature>
<feature type="compositionally biased region" description="Basic and acidic residues" evidence="1">
    <location>
        <begin position="104"/>
        <end position="113"/>
    </location>
</feature>
<evidence type="ECO:0000313" key="3">
    <source>
        <dbReference type="Proteomes" id="UP001438707"/>
    </source>
</evidence>
<dbReference type="AlphaFoldDB" id="A0AAW1RLG2"/>
<dbReference type="EMBL" id="JALJOS010000009">
    <property type="protein sequence ID" value="KAK9834622.1"/>
    <property type="molecule type" value="Genomic_DNA"/>
</dbReference>
<gene>
    <name evidence="2" type="ORF">WJX74_006029</name>
</gene>
<organism evidence="2 3">
    <name type="scientific">Apatococcus lobatus</name>
    <dbReference type="NCBI Taxonomy" id="904363"/>
    <lineage>
        <taxon>Eukaryota</taxon>
        <taxon>Viridiplantae</taxon>
        <taxon>Chlorophyta</taxon>
        <taxon>core chlorophytes</taxon>
        <taxon>Trebouxiophyceae</taxon>
        <taxon>Chlorellales</taxon>
        <taxon>Chlorellaceae</taxon>
        <taxon>Apatococcus</taxon>
    </lineage>
</organism>
<sequence length="440" mass="44690">MKRKELPQRSEDPAEYEEPPDFLGEEPQFGDEHFAPEVEPTSAALASAGADEKESKPQAKPPAPEQDESRAALNTNRRASRRPQAQKRVTLEEAYGSSSEEDGKDLHEPHDDDASSASEMDVKGLDQVPDSDASSDASMASEGESSSPPAKRKAPAGKKGTTVRKGAAAKQPKQPPKKGSGKQAKATKPAKASAGKRKMAIAHPAAADQLAGSAVASGPLRKSNSRPGLKKSSAMLPSLPMATEAQQLQPLKTASSDDAACNVASHDPPEITDQAEAAEQVASGDPEAPLKTSAAGSEQAGMLTAGLPAAARSNLAPLNGRTPGPPSGRTLGLGRKLHPAPAAGLAGSSAGMPAGTLRPTNNVQTPSTAAAGGAAEGGLTTGLVKSLAGTQPGMQGPASGGIRLQVQPGGIMGSGTPTYRVSGLRRSSGPRLHASIGKTE</sequence>
<accession>A0AAW1RLG2</accession>
<keyword evidence="3" id="KW-1185">Reference proteome</keyword>
<feature type="region of interest" description="Disordered" evidence="1">
    <location>
        <begin position="386"/>
        <end position="440"/>
    </location>
</feature>
<proteinExistence type="predicted"/>
<evidence type="ECO:0000256" key="1">
    <source>
        <dbReference type="SAM" id="MobiDB-lite"/>
    </source>
</evidence>
<comment type="caution">
    <text evidence="2">The sequence shown here is derived from an EMBL/GenBank/DDBJ whole genome shotgun (WGS) entry which is preliminary data.</text>
</comment>